<name>A0A9Q0KZY5_9MAGN</name>
<dbReference type="EMBL" id="JAMYWD010000002">
    <property type="protein sequence ID" value="KAJ4979787.1"/>
    <property type="molecule type" value="Genomic_DNA"/>
</dbReference>
<dbReference type="Gene3D" id="3.40.50.720">
    <property type="entry name" value="NAD(P)-binding Rossmann-like Domain"/>
    <property type="match status" value="1"/>
</dbReference>
<dbReference type="InterPro" id="IPR036291">
    <property type="entry name" value="NAD(P)-bd_dom_sf"/>
</dbReference>
<dbReference type="InterPro" id="IPR007493">
    <property type="entry name" value="DUF538"/>
</dbReference>
<protein>
    <recommendedName>
        <fullName evidence="1">3-beta hydroxysteroid dehydrogenase/isomerase domain-containing protein</fullName>
    </recommendedName>
</protein>
<evidence type="ECO:0000313" key="2">
    <source>
        <dbReference type="EMBL" id="KAJ4979787.1"/>
    </source>
</evidence>
<dbReference type="GO" id="GO:0016616">
    <property type="term" value="F:oxidoreductase activity, acting on the CH-OH group of donors, NAD or NADP as acceptor"/>
    <property type="evidence" value="ECO:0007669"/>
    <property type="project" value="InterPro"/>
</dbReference>
<dbReference type="PANTHER" id="PTHR31676:SF20">
    <property type="entry name" value="T19F6.7 PROTEIN"/>
    <property type="match status" value="1"/>
</dbReference>
<dbReference type="PANTHER" id="PTHR31676">
    <property type="entry name" value="T31J12.3 PROTEIN-RELATED"/>
    <property type="match status" value="1"/>
</dbReference>
<dbReference type="Pfam" id="PF04398">
    <property type="entry name" value="DUF538"/>
    <property type="match status" value="1"/>
</dbReference>
<evidence type="ECO:0000259" key="1">
    <source>
        <dbReference type="Pfam" id="PF01073"/>
    </source>
</evidence>
<accession>A0A9Q0KZY5</accession>
<dbReference type="InterPro" id="IPR036758">
    <property type="entry name" value="At5g01610-like"/>
</dbReference>
<dbReference type="Gene3D" id="2.30.240.10">
    <property type="entry name" value="At5g01610-like"/>
    <property type="match status" value="1"/>
</dbReference>
<dbReference type="SUPFAM" id="SSF51735">
    <property type="entry name" value="NAD(P)-binding Rossmann-fold domains"/>
    <property type="match status" value="1"/>
</dbReference>
<reference evidence="2" key="1">
    <citation type="journal article" date="2023" name="Plant J.">
        <title>The genome of the king protea, Protea cynaroides.</title>
        <authorList>
            <person name="Chang J."/>
            <person name="Duong T.A."/>
            <person name="Schoeman C."/>
            <person name="Ma X."/>
            <person name="Roodt D."/>
            <person name="Barker N."/>
            <person name="Li Z."/>
            <person name="Van de Peer Y."/>
            <person name="Mizrachi E."/>
        </authorList>
    </citation>
    <scope>NUCLEOTIDE SEQUENCE</scope>
    <source>
        <tissue evidence="2">Young leaves</tissue>
    </source>
</reference>
<dbReference type="InterPro" id="IPR002225">
    <property type="entry name" value="3Beta_OHSteriod_DH/Estase"/>
</dbReference>
<dbReference type="GO" id="GO:0006694">
    <property type="term" value="P:steroid biosynthetic process"/>
    <property type="evidence" value="ECO:0007669"/>
    <property type="project" value="InterPro"/>
</dbReference>
<comment type="caution">
    <text evidence="2">The sequence shown here is derived from an EMBL/GenBank/DDBJ whole genome shotgun (WGS) entry which is preliminary data.</text>
</comment>
<dbReference type="OrthoDB" id="1901319at2759"/>
<dbReference type="AlphaFoldDB" id="A0A9Q0KZY5"/>
<dbReference type="Pfam" id="PF01073">
    <property type="entry name" value="3Beta_HSD"/>
    <property type="match status" value="1"/>
</dbReference>
<dbReference type="SUPFAM" id="SSF141562">
    <property type="entry name" value="At5g01610-like"/>
    <property type="match status" value="1"/>
</dbReference>
<gene>
    <name evidence="2" type="ORF">NE237_010567</name>
</gene>
<dbReference type="Proteomes" id="UP001141806">
    <property type="component" value="Unassembled WGS sequence"/>
</dbReference>
<keyword evidence="3" id="KW-1185">Reference proteome</keyword>
<sequence>MAIDLRAGAAIVHGKEACDRFSRELIKDIGFPSGLLPGGELIECGRVKATGFTWWKCKDAYEQFNVQTKSMTSYAAETTAYVEKGRMKKMTGVKSKQMFMWIPLSEMSTDGNKITFKASIGITKSLPIEEFMSEEEKKAYLEQGGRVPLGSVQNPEEEIIEPAVTGTHNVLETCSETKVKRVVVMSSGAAVASNPNWPKNEVMDETCWSDKEYCKETKN</sequence>
<feature type="domain" description="3-beta hydroxysteroid dehydrogenase/isomerase" evidence="1">
    <location>
        <begin position="153"/>
        <end position="203"/>
    </location>
</feature>
<evidence type="ECO:0000313" key="3">
    <source>
        <dbReference type="Proteomes" id="UP001141806"/>
    </source>
</evidence>
<proteinExistence type="predicted"/>
<organism evidence="2 3">
    <name type="scientific">Protea cynaroides</name>
    <dbReference type="NCBI Taxonomy" id="273540"/>
    <lineage>
        <taxon>Eukaryota</taxon>
        <taxon>Viridiplantae</taxon>
        <taxon>Streptophyta</taxon>
        <taxon>Embryophyta</taxon>
        <taxon>Tracheophyta</taxon>
        <taxon>Spermatophyta</taxon>
        <taxon>Magnoliopsida</taxon>
        <taxon>Proteales</taxon>
        <taxon>Proteaceae</taxon>
        <taxon>Protea</taxon>
    </lineage>
</organism>